<protein>
    <submittedName>
        <fullName evidence="1">Uncharacterized protein</fullName>
    </submittedName>
</protein>
<organism evidence="1 2">
    <name type="scientific">Nitrosococcus halophilus (strain Nc4)</name>
    <dbReference type="NCBI Taxonomy" id="472759"/>
    <lineage>
        <taxon>Bacteria</taxon>
        <taxon>Pseudomonadati</taxon>
        <taxon>Pseudomonadota</taxon>
        <taxon>Gammaproteobacteria</taxon>
        <taxon>Chromatiales</taxon>
        <taxon>Chromatiaceae</taxon>
        <taxon>Nitrosococcus</taxon>
    </lineage>
</organism>
<dbReference type="EMBL" id="CP001798">
    <property type="protein sequence ID" value="ADE14924.1"/>
    <property type="molecule type" value="Genomic_DNA"/>
</dbReference>
<proteinExistence type="predicted"/>
<gene>
    <name evidence="1" type="ordered locus">Nhal_1803</name>
</gene>
<dbReference type="RefSeq" id="WP_013032809.1">
    <property type="nucleotide sequence ID" value="NC_013960.1"/>
</dbReference>
<dbReference type="KEGG" id="nhl:Nhal_1803"/>
<keyword evidence="2" id="KW-1185">Reference proteome</keyword>
<evidence type="ECO:0000313" key="1">
    <source>
        <dbReference type="EMBL" id="ADE14924.1"/>
    </source>
</evidence>
<dbReference type="OrthoDB" id="5772463at2"/>
<reference evidence="2" key="1">
    <citation type="submission" date="2010-04" db="EMBL/GenBank/DDBJ databases">
        <title>Complete genome sequence of Nitrosococcus halophilus Nc4, a salt-adapted, aerobic obligate ammonia-oxidizing sulfur purple bacterium.</title>
        <authorList>
            <consortium name="US DOE Joint Genome Institute"/>
            <person name="Campbell M.A."/>
            <person name="Malfatti S.A."/>
            <person name="Chain P.S.G."/>
            <person name="Heidelberg J.F."/>
            <person name="Ward B.B."/>
            <person name="Klotz M.G."/>
        </authorList>
    </citation>
    <scope>NUCLEOTIDE SEQUENCE [LARGE SCALE GENOMIC DNA]</scope>
    <source>
        <strain evidence="2">Nc4</strain>
    </source>
</reference>
<dbReference type="AlphaFoldDB" id="D5C332"/>
<dbReference type="HOGENOM" id="CLU_182993_0_0_6"/>
<dbReference type="PROSITE" id="PS51257">
    <property type="entry name" value="PROKAR_LIPOPROTEIN"/>
    <property type="match status" value="1"/>
</dbReference>
<name>D5C332_NITHN</name>
<sequence length="96" mass="11085">MANHKISSPNTLIRGLTHLQATASCLMSRYTHHSCPHLASAIVHHLHLLSEHPLVQNDSESRKAYLHLLEYWQRRTGRNWHSHESLLSVGVKSRRH</sequence>
<dbReference type="Proteomes" id="UP000001844">
    <property type="component" value="Chromosome"/>
</dbReference>
<dbReference type="STRING" id="472759.Nhal_1803"/>
<evidence type="ECO:0000313" key="2">
    <source>
        <dbReference type="Proteomes" id="UP000001844"/>
    </source>
</evidence>
<accession>D5C332</accession>